<accession>J9FCP3</accession>
<name>J9FCP3_9ZZZZ</name>
<evidence type="ECO:0000313" key="2">
    <source>
        <dbReference type="EMBL" id="EJW92198.1"/>
    </source>
</evidence>
<reference evidence="2" key="1">
    <citation type="journal article" date="2012" name="PLoS ONE">
        <title>Gene sets for utilization of primary and secondary nutrition supplies in the distal gut of endangered iberian lynx.</title>
        <authorList>
            <person name="Alcaide M."/>
            <person name="Messina E."/>
            <person name="Richter M."/>
            <person name="Bargiela R."/>
            <person name="Peplies J."/>
            <person name="Huws S.A."/>
            <person name="Newbold C.J."/>
            <person name="Golyshin P.N."/>
            <person name="Simon M.A."/>
            <person name="Lopez G."/>
            <person name="Yakimov M.M."/>
            <person name="Ferrer M."/>
        </authorList>
    </citation>
    <scope>NUCLEOTIDE SEQUENCE</scope>
</reference>
<organism evidence="2">
    <name type="scientific">gut metagenome</name>
    <dbReference type="NCBI Taxonomy" id="749906"/>
    <lineage>
        <taxon>unclassified sequences</taxon>
        <taxon>metagenomes</taxon>
        <taxon>organismal metagenomes</taxon>
    </lineage>
</organism>
<gene>
    <name evidence="2" type="ORF">EVA_19696</name>
</gene>
<dbReference type="AlphaFoldDB" id="J9FCP3"/>
<proteinExistence type="predicted"/>
<keyword evidence="1" id="KW-0812">Transmembrane</keyword>
<dbReference type="EMBL" id="AMCI01007700">
    <property type="protein sequence ID" value="EJW92198.1"/>
    <property type="molecule type" value="Genomic_DNA"/>
</dbReference>
<feature type="transmembrane region" description="Helical" evidence="1">
    <location>
        <begin position="12"/>
        <end position="31"/>
    </location>
</feature>
<keyword evidence="1" id="KW-0472">Membrane</keyword>
<keyword evidence="1" id="KW-1133">Transmembrane helix</keyword>
<evidence type="ECO:0000256" key="1">
    <source>
        <dbReference type="SAM" id="Phobius"/>
    </source>
</evidence>
<comment type="caution">
    <text evidence="2">The sequence shown here is derived from an EMBL/GenBank/DDBJ whole genome shotgun (WGS) entry which is preliminary data.</text>
</comment>
<protein>
    <submittedName>
        <fullName evidence="2">Uncharacterized protein</fullName>
    </submittedName>
</protein>
<sequence length="48" mass="5556">MKPCCFSLWQWSGGVCPLIAIIYQLLLLGVVDTEQDGWFHPMEKKIFL</sequence>